<dbReference type="Proteomes" id="UP000447833">
    <property type="component" value="Unassembled WGS sequence"/>
</dbReference>
<reference evidence="2 3" key="1">
    <citation type="submission" date="2019-11" db="EMBL/GenBank/DDBJ databases">
        <title>Genome sequences of 17 halophilic strains isolated from different environments.</title>
        <authorList>
            <person name="Furrow R.E."/>
        </authorList>
    </citation>
    <scope>NUCLEOTIDE SEQUENCE [LARGE SCALE GENOMIC DNA]</scope>
    <source>
        <strain evidence="2 3">22506_14_FS</strain>
    </source>
</reference>
<sequence length="78" mass="8865">MDDVVMCPECGNQLKQGYIFSPRRICWSDSPDSIFADFGSEILIGDAWLKVKKVPALRCEECSVVIFKHGENKDIKEK</sequence>
<proteinExistence type="predicted"/>
<organism evidence="2 3">
    <name type="scientific">Guptibacillus hwajinpoensis</name>
    <dbReference type="NCBI Taxonomy" id="208199"/>
    <lineage>
        <taxon>Bacteria</taxon>
        <taxon>Bacillati</taxon>
        <taxon>Bacillota</taxon>
        <taxon>Bacilli</taxon>
        <taxon>Bacillales</taxon>
        <taxon>Guptibacillaceae</taxon>
        <taxon>Guptibacillus</taxon>
    </lineage>
</organism>
<comment type="caution">
    <text evidence="2">The sequence shown here is derived from an EMBL/GenBank/DDBJ whole genome shotgun (WGS) entry which is preliminary data.</text>
</comment>
<feature type="domain" description="DUF6487" evidence="1">
    <location>
        <begin position="7"/>
        <end position="68"/>
    </location>
</feature>
<dbReference type="Pfam" id="PF20097">
    <property type="entry name" value="DUF6487"/>
    <property type="match status" value="1"/>
</dbReference>
<name>A0A845EYB3_9BACL</name>
<dbReference type="AlphaFoldDB" id="A0A845EYB3"/>
<dbReference type="RefSeq" id="WP_160919107.1">
    <property type="nucleotide sequence ID" value="NZ_WMEY01000002.1"/>
</dbReference>
<dbReference type="EMBL" id="WMEY01000002">
    <property type="protein sequence ID" value="MYL63517.1"/>
    <property type="molecule type" value="Genomic_DNA"/>
</dbReference>
<accession>A0A845EYB3</accession>
<evidence type="ECO:0000313" key="2">
    <source>
        <dbReference type="EMBL" id="MYL63517.1"/>
    </source>
</evidence>
<protein>
    <recommendedName>
        <fullName evidence="1">DUF6487 domain-containing protein</fullName>
    </recommendedName>
</protein>
<evidence type="ECO:0000313" key="3">
    <source>
        <dbReference type="Proteomes" id="UP000447833"/>
    </source>
</evidence>
<gene>
    <name evidence="2" type="ORF">GLW07_09145</name>
</gene>
<evidence type="ECO:0000259" key="1">
    <source>
        <dbReference type="Pfam" id="PF20097"/>
    </source>
</evidence>
<dbReference type="InterPro" id="IPR045504">
    <property type="entry name" value="DUF6487"/>
</dbReference>